<feature type="signal peptide" evidence="13">
    <location>
        <begin position="1"/>
        <end position="23"/>
    </location>
</feature>
<evidence type="ECO:0000313" key="16">
    <source>
        <dbReference type="EMBL" id="VFU53605.1"/>
    </source>
</evidence>
<dbReference type="InterPro" id="IPR017937">
    <property type="entry name" value="Thioredoxin_CS"/>
</dbReference>
<dbReference type="GO" id="GO:0005788">
    <property type="term" value="C:endoplasmic reticulum lumen"/>
    <property type="evidence" value="ECO:0007669"/>
    <property type="project" value="UniProtKB-SubCell"/>
</dbReference>
<keyword evidence="10 11" id="KW-0676">Redox-active center</keyword>
<evidence type="ECO:0000256" key="14">
    <source>
        <dbReference type="SAM" id="MobiDB-lite"/>
    </source>
</evidence>
<comment type="catalytic activity">
    <reaction evidence="1 13">
        <text>Catalyzes the rearrangement of -S-S- bonds in proteins.</text>
        <dbReference type="EC" id="5.3.4.1"/>
    </reaction>
</comment>
<evidence type="ECO:0000256" key="11">
    <source>
        <dbReference type="PIRSR" id="PIRSR605792-51"/>
    </source>
</evidence>
<protein>
    <recommendedName>
        <fullName evidence="4 13">Protein disulfide-isomerase</fullName>
        <ecNumber evidence="4 13">5.3.4.1</ecNumber>
    </recommendedName>
</protein>
<dbReference type="FunFam" id="3.40.30.10:FF:000152">
    <property type="entry name" value="Protein disulfide-isomerase"/>
    <property type="match status" value="1"/>
</dbReference>
<accession>A0A6N2MK20</accession>
<dbReference type="CDD" id="cd02981">
    <property type="entry name" value="PDI_b_family"/>
    <property type="match status" value="1"/>
</dbReference>
<dbReference type="InterPro" id="IPR013766">
    <property type="entry name" value="Thioredoxin_domain"/>
</dbReference>
<evidence type="ECO:0000256" key="1">
    <source>
        <dbReference type="ARBA" id="ARBA00001182"/>
    </source>
</evidence>
<evidence type="ECO:0000256" key="13">
    <source>
        <dbReference type="RuleBase" id="RU361130"/>
    </source>
</evidence>
<evidence type="ECO:0000256" key="7">
    <source>
        <dbReference type="ARBA" id="ARBA00022824"/>
    </source>
</evidence>
<dbReference type="FunFam" id="3.40.30.10:FF:000184">
    <property type="entry name" value="Protein disulfide-isomerase"/>
    <property type="match status" value="1"/>
</dbReference>
<comment type="similarity">
    <text evidence="3 12">Belongs to the protein disulfide isomerase family.</text>
</comment>
<dbReference type="PRINTS" id="PR00421">
    <property type="entry name" value="THIOREDOXIN"/>
</dbReference>
<dbReference type="CDD" id="cd02982">
    <property type="entry name" value="PDI_b'_family"/>
    <property type="match status" value="1"/>
</dbReference>
<sequence>MASSVSFWSCIFLFSLIVALSAGEDESKEYVLTLDHSNFNETVSKHDFVVVEFYAPWCGHCKKLAPEYEKAASILSTNDPQVVLAKVDANEDANKEIANQYDVKGFPTIVILRKEGKSIQEYKGPREADGIVEYLKKQSGPASAELKSADDAAGFIGDKKVVGVFPKFSGEEFENFLAVAEKLRSDYEFGHTLDAKHLPRGESSVSGPLVRLYKPFDELFVDSKDLNVDALEKFVEESSIPIVTLFNKDPSNHPFVVKYFDSPLAKAMLFMNFSSENADSIRTKYQELAGQHKGDGLVFLLGDIEASQGALQICMDEQYFGLREDQVPLVVIQTTDGQKYLKANLESDQIAPWLKEYKVMLEGKVPAFKKSEPIPEVNDEPVKVVVADSLGELVTNSGKNVLLEFYAPWCGHCQKLAPILEEVAISYQSDADVLIAKLVSFLHLHLLPEEAVHDATANDIPSDTYDVKGFPTIFFRSATGKLVQYEGDRTKQDMIDFIEKNRDKIGQQEPAAAKEEEPAAAKEEEPAKDEL</sequence>
<dbReference type="InterPro" id="IPR036249">
    <property type="entry name" value="Thioredoxin-like_sf"/>
</dbReference>
<evidence type="ECO:0000256" key="6">
    <source>
        <dbReference type="ARBA" id="ARBA00022737"/>
    </source>
</evidence>
<keyword evidence="5 13" id="KW-0732">Signal</keyword>
<dbReference type="Pfam" id="PF13848">
    <property type="entry name" value="Thioredoxin_6"/>
    <property type="match status" value="1"/>
</dbReference>
<dbReference type="PANTHER" id="PTHR18929">
    <property type="entry name" value="PROTEIN DISULFIDE ISOMERASE"/>
    <property type="match status" value="1"/>
</dbReference>
<keyword evidence="6" id="KW-0677">Repeat</keyword>
<feature type="disulfide bond" description="Redox-active" evidence="11">
    <location>
        <begin position="58"/>
        <end position="61"/>
    </location>
</feature>
<evidence type="ECO:0000256" key="5">
    <source>
        <dbReference type="ARBA" id="ARBA00022729"/>
    </source>
</evidence>
<organism evidence="16">
    <name type="scientific">Salix viminalis</name>
    <name type="common">Common osier</name>
    <name type="synonym">Basket willow</name>
    <dbReference type="NCBI Taxonomy" id="40686"/>
    <lineage>
        <taxon>Eukaryota</taxon>
        <taxon>Viridiplantae</taxon>
        <taxon>Streptophyta</taxon>
        <taxon>Embryophyta</taxon>
        <taxon>Tracheophyta</taxon>
        <taxon>Spermatophyta</taxon>
        <taxon>Magnoliopsida</taxon>
        <taxon>eudicotyledons</taxon>
        <taxon>Gunneridae</taxon>
        <taxon>Pentapetalae</taxon>
        <taxon>rosids</taxon>
        <taxon>fabids</taxon>
        <taxon>Malpighiales</taxon>
        <taxon>Salicaceae</taxon>
        <taxon>Saliceae</taxon>
        <taxon>Salix</taxon>
    </lineage>
</organism>
<comment type="subcellular location">
    <subcellularLocation>
        <location evidence="2">Endoplasmic reticulum lumen</location>
    </subcellularLocation>
</comment>
<evidence type="ECO:0000256" key="4">
    <source>
        <dbReference type="ARBA" id="ARBA00012723"/>
    </source>
</evidence>
<dbReference type="NCBIfam" id="TIGR01126">
    <property type="entry name" value="pdi_dom"/>
    <property type="match status" value="1"/>
</dbReference>
<feature type="domain" description="Thioredoxin" evidence="15">
    <location>
        <begin position="5"/>
        <end position="140"/>
    </location>
</feature>
<feature type="chain" id="PRO_5027158686" description="Protein disulfide-isomerase" evidence="13">
    <location>
        <begin position="24"/>
        <end position="531"/>
    </location>
</feature>
<evidence type="ECO:0000256" key="10">
    <source>
        <dbReference type="ARBA" id="ARBA00023284"/>
    </source>
</evidence>
<dbReference type="Pfam" id="PF00085">
    <property type="entry name" value="Thioredoxin"/>
    <property type="match status" value="2"/>
</dbReference>
<dbReference type="InterPro" id="IPR005788">
    <property type="entry name" value="PDI_thioredoxin-like_dom"/>
</dbReference>
<keyword evidence="7" id="KW-0256">Endoplasmic reticulum</keyword>
<reference evidence="16" key="1">
    <citation type="submission" date="2019-03" db="EMBL/GenBank/DDBJ databases">
        <authorList>
            <person name="Mank J."/>
            <person name="Almeida P."/>
        </authorList>
    </citation>
    <scope>NUCLEOTIDE SEQUENCE</scope>
    <source>
        <strain evidence="16">78183</strain>
    </source>
</reference>
<proteinExistence type="inferred from homology"/>
<keyword evidence="8 11" id="KW-1015">Disulfide bond</keyword>
<dbReference type="PROSITE" id="PS51352">
    <property type="entry name" value="THIOREDOXIN_2"/>
    <property type="match status" value="2"/>
</dbReference>
<evidence type="ECO:0000256" key="8">
    <source>
        <dbReference type="ARBA" id="ARBA00023157"/>
    </source>
</evidence>
<dbReference type="GO" id="GO:0034976">
    <property type="term" value="P:response to endoplasmic reticulum stress"/>
    <property type="evidence" value="ECO:0007669"/>
    <property type="project" value="TreeGrafter"/>
</dbReference>
<dbReference type="PROSITE" id="PS00194">
    <property type="entry name" value="THIOREDOXIN_1"/>
    <property type="match status" value="2"/>
</dbReference>
<feature type="region of interest" description="Disordered" evidence="14">
    <location>
        <begin position="499"/>
        <end position="531"/>
    </location>
</feature>
<dbReference type="GO" id="GO:0003756">
    <property type="term" value="F:protein disulfide isomerase activity"/>
    <property type="evidence" value="ECO:0007669"/>
    <property type="project" value="UniProtKB-EC"/>
</dbReference>
<dbReference type="CDD" id="cd02995">
    <property type="entry name" value="PDI_a_PDI_a'_C"/>
    <property type="match status" value="1"/>
</dbReference>
<dbReference type="PANTHER" id="PTHR18929:SF132">
    <property type="entry name" value="PROTEIN DISULFIDE-ISOMERASE A3"/>
    <property type="match status" value="1"/>
</dbReference>
<dbReference type="Gene3D" id="3.40.30.10">
    <property type="entry name" value="Glutaredoxin"/>
    <property type="match status" value="4"/>
</dbReference>
<dbReference type="EMBL" id="CAADRP010001818">
    <property type="protein sequence ID" value="VFU53605.1"/>
    <property type="molecule type" value="Genomic_DNA"/>
</dbReference>
<dbReference type="InterPro" id="IPR005792">
    <property type="entry name" value="Prot_disulphide_isomerase"/>
</dbReference>
<feature type="domain" description="Thioredoxin" evidence="15">
    <location>
        <begin position="359"/>
        <end position="503"/>
    </location>
</feature>
<feature type="disulfide bond" description="Redox-active" evidence="11">
    <location>
        <begin position="410"/>
        <end position="413"/>
    </location>
</feature>
<dbReference type="AlphaFoldDB" id="A0A6N2MK20"/>
<dbReference type="NCBIfam" id="TIGR01130">
    <property type="entry name" value="ER_PDI_fam"/>
    <property type="match status" value="1"/>
</dbReference>
<dbReference type="CDD" id="cd02961">
    <property type="entry name" value="PDI_a_family"/>
    <property type="match status" value="1"/>
</dbReference>
<dbReference type="FunFam" id="3.40.30.10:FF:000150">
    <property type="entry name" value="Protein disulfide-isomerase"/>
    <property type="match status" value="1"/>
</dbReference>
<keyword evidence="9 13" id="KW-0413">Isomerase</keyword>
<evidence type="ECO:0000256" key="3">
    <source>
        <dbReference type="ARBA" id="ARBA00006347"/>
    </source>
</evidence>
<dbReference type="EC" id="5.3.4.1" evidence="4 13"/>
<evidence type="ECO:0000256" key="9">
    <source>
        <dbReference type="ARBA" id="ARBA00023235"/>
    </source>
</evidence>
<gene>
    <name evidence="16" type="ORF">SVIM_LOCUS372426</name>
</gene>
<evidence type="ECO:0000259" key="15">
    <source>
        <dbReference type="PROSITE" id="PS51352"/>
    </source>
</evidence>
<evidence type="ECO:0000256" key="12">
    <source>
        <dbReference type="RuleBase" id="RU004208"/>
    </source>
</evidence>
<name>A0A6N2MK20_SALVM</name>
<dbReference type="SUPFAM" id="SSF52833">
    <property type="entry name" value="Thioredoxin-like"/>
    <property type="match status" value="4"/>
</dbReference>
<evidence type="ECO:0000256" key="2">
    <source>
        <dbReference type="ARBA" id="ARBA00004319"/>
    </source>
</evidence>
<dbReference type="GO" id="GO:0006457">
    <property type="term" value="P:protein folding"/>
    <property type="evidence" value="ECO:0007669"/>
    <property type="project" value="TreeGrafter"/>
</dbReference>